<keyword evidence="3" id="KW-1185">Reference proteome</keyword>
<evidence type="ECO:0000256" key="1">
    <source>
        <dbReference type="SAM" id="MobiDB-lite"/>
    </source>
</evidence>
<dbReference type="KEGG" id="rrd:RradSPS_2057"/>
<evidence type="ECO:0000313" key="2">
    <source>
        <dbReference type="EMBL" id="AHY47340.1"/>
    </source>
</evidence>
<feature type="region of interest" description="Disordered" evidence="1">
    <location>
        <begin position="1"/>
        <end position="45"/>
    </location>
</feature>
<dbReference type="HOGENOM" id="CLU_1853734_0_0_11"/>
<dbReference type="SUPFAM" id="SSF50475">
    <property type="entry name" value="FMN-binding split barrel"/>
    <property type="match status" value="1"/>
</dbReference>
<dbReference type="EMBL" id="CP007514">
    <property type="protein sequence ID" value="AHY47340.1"/>
    <property type="molecule type" value="Genomic_DNA"/>
</dbReference>
<gene>
    <name evidence="2" type="ORF">RradSPS_2057</name>
</gene>
<sequence>MRGPCERQDLPHPGRSLAVTLRRPDSSVKQTGKDRVRAEEERLGKERRPALRRALEGYRYMSLVTSRRDGSVVAPPPWSARRADRLRVTTVEGTEKVKRLKNNPAGTERDAVARRETRVYVRVSSPEAVPGGALGEDR</sequence>
<organism evidence="2 3">
    <name type="scientific">Rubrobacter radiotolerans</name>
    <name type="common">Arthrobacter radiotolerans</name>
    <dbReference type="NCBI Taxonomy" id="42256"/>
    <lineage>
        <taxon>Bacteria</taxon>
        <taxon>Bacillati</taxon>
        <taxon>Actinomycetota</taxon>
        <taxon>Rubrobacteria</taxon>
        <taxon>Rubrobacterales</taxon>
        <taxon>Rubrobacteraceae</taxon>
        <taxon>Rubrobacter</taxon>
    </lineage>
</organism>
<accession>A0A023X5Q9</accession>
<feature type="compositionally biased region" description="Basic and acidic residues" evidence="1">
    <location>
        <begin position="1"/>
        <end position="12"/>
    </location>
</feature>
<dbReference type="Proteomes" id="UP000025229">
    <property type="component" value="Chromosome"/>
</dbReference>
<name>A0A023X5Q9_RUBRA</name>
<protein>
    <submittedName>
        <fullName evidence="2">Pyridoxamine 5'-phosphate oxidase</fullName>
    </submittedName>
</protein>
<reference evidence="2 3" key="1">
    <citation type="submission" date="2014-03" db="EMBL/GenBank/DDBJ databases">
        <title>Complete genome sequence of the Radio-Resistant Rubrobacter radiotolerans RSPS-4.</title>
        <authorList>
            <person name="Egas C.C."/>
            <person name="Barroso C.C."/>
            <person name="Froufe H.J.C."/>
            <person name="Pacheco J.J."/>
            <person name="Albuquerque L.L."/>
            <person name="da Costa M.M.S."/>
        </authorList>
    </citation>
    <scope>NUCLEOTIDE SEQUENCE [LARGE SCALE GENOMIC DNA]</scope>
    <source>
        <strain evidence="2 3">RSPS-4</strain>
    </source>
</reference>
<feature type="compositionally biased region" description="Basic and acidic residues" evidence="1">
    <location>
        <begin position="22"/>
        <end position="45"/>
    </location>
</feature>
<evidence type="ECO:0000313" key="3">
    <source>
        <dbReference type="Proteomes" id="UP000025229"/>
    </source>
</evidence>
<dbReference type="AlphaFoldDB" id="A0A023X5Q9"/>
<dbReference type="STRING" id="42256.RradSPS_2057"/>
<dbReference type="Gene3D" id="2.30.110.10">
    <property type="entry name" value="Electron Transport, Fmn-binding Protein, Chain A"/>
    <property type="match status" value="1"/>
</dbReference>
<proteinExistence type="predicted"/>
<dbReference type="InterPro" id="IPR012349">
    <property type="entry name" value="Split_barrel_FMN-bd"/>
</dbReference>